<name>A0ABQ5CA72_9ASTR</name>
<accession>A0ABQ5CA72</accession>
<evidence type="ECO:0000313" key="1">
    <source>
        <dbReference type="EMBL" id="GJT21909.1"/>
    </source>
</evidence>
<reference evidence="1" key="2">
    <citation type="submission" date="2022-01" db="EMBL/GenBank/DDBJ databases">
        <authorList>
            <person name="Yamashiro T."/>
            <person name="Shiraishi A."/>
            <person name="Satake H."/>
            <person name="Nakayama K."/>
        </authorList>
    </citation>
    <scope>NUCLEOTIDE SEQUENCE</scope>
</reference>
<dbReference type="Proteomes" id="UP001151760">
    <property type="component" value="Unassembled WGS sequence"/>
</dbReference>
<keyword evidence="2" id="KW-1185">Reference proteome</keyword>
<gene>
    <name evidence="1" type="ORF">Tco_0891846</name>
</gene>
<comment type="caution">
    <text evidence="1">The sequence shown here is derived from an EMBL/GenBank/DDBJ whole genome shotgun (WGS) entry which is preliminary data.</text>
</comment>
<proteinExistence type="predicted"/>
<organism evidence="1 2">
    <name type="scientific">Tanacetum coccineum</name>
    <dbReference type="NCBI Taxonomy" id="301880"/>
    <lineage>
        <taxon>Eukaryota</taxon>
        <taxon>Viridiplantae</taxon>
        <taxon>Streptophyta</taxon>
        <taxon>Embryophyta</taxon>
        <taxon>Tracheophyta</taxon>
        <taxon>Spermatophyta</taxon>
        <taxon>Magnoliopsida</taxon>
        <taxon>eudicotyledons</taxon>
        <taxon>Gunneridae</taxon>
        <taxon>Pentapetalae</taxon>
        <taxon>asterids</taxon>
        <taxon>campanulids</taxon>
        <taxon>Asterales</taxon>
        <taxon>Asteraceae</taxon>
        <taxon>Asteroideae</taxon>
        <taxon>Anthemideae</taxon>
        <taxon>Anthemidinae</taxon>
        <taxon>Tanacetum</taxon>
    </lineage>
</organism>
<sequence length="297" mass="34337">MTPLPPRDQRYLWLRYEGLKYTDADSIVFEGSLVRIYDRQVHRVQALDFDTLTEEMRGALADRLRMEHTDAHGQVVFTSHAWRWLFETRGPLVQELILKFFTIFRIAEGSYTSIRDPLMRSCHRLIAFSIVGRSQAPEKVTSTDLFYLKSINVGSVNIPYLLAQYLRRYASRRKRGARMSSGQFVARLVEHFGLLTEERLQGLTVVVRDLLMIDIDQIVRLWIWGLKEDDQAVSAPADAAQAPLAAAPAPRTMSLRMARLEEEIHVLHESLREQRIVLDVMSQNFSRFTTWTVGRLS</sequence>
<dbReference type="EMBL" id="BQNB010013926">
    <property type="protein sequence ID" value="GJT21909.1"/>
    <property type="molecule type" value="Genomic_DNA"/>
</dbReference>
<reference evidence="1" key="1">
    <citation type="journal article" date="2022" name="Int. J. Mol. Sci.">
        <title>Draft Genome of Tanacetum Coccineum: Genomic Comparison of Closely Related Tanacetum-Family Plants.</title>
        <authorList>
            <person name="Yamashiro T."/>
            <person name="Shiraishi A."/>
            <person name="Nakayama K."/>
            <person name="Satake H."/>
        </authorList>
    </citation>
    <scope>NUCLEOTIDE SEQUENCE</scope>
</reference>
<protein>
    <submittedName>
        <fullName evidence="1">Uncharacterized protein</fullName>
    </submittedName>
</protein>
<evidence type="ECO:0000313" key="2">
    <source>
        <dbReference type="Proteomes" id="UP001151760"/>
    </source>
</evidence>